<sequence>NPMKCPELDLQPVPIGGVELSENMQQTLAALTGFWRNKRVLLKASPSGALFVTSPQIKDIFHVVGVGANDTYKGENIPCSEVMIMGHPDNTGKIWVKPHVVATIDNAWPVAANDVVGLSITNLNMLNLLIVVDGEKAIVAYTI</sequence>
<evidence type="ECO:0000313" key="1">
    <source>
        <dbReference type="EMBL" id="GAI64848.1"/>
    </source>
</evidence>
<dbReference type="EMBL" id="BARW01004603">
    <property type="protein sequence ID" value="GAI64848.1"/>
    <property type="molecule type" value="Genomic_DNA"/>
</dbReference>
<comment type="caution">
    <text evidence="1">The sequence shown here is derived from an EMBL/GenBank/DDBJ whole genome shotgun (WGS) entry which is preliminary data.</text>
</comment>
<gene>
    <name evidence="1" type="ORF">S12H4_10657</name>
</gene>
<protein>
    <submittedName>
        <fullName evidence="1">Uncharacterized protein</fullName>
    </submittedName>
</protein>
<dbReference type="AlphaFoldDB" id="X1Q9D7"/>
<feature type="non-terminal residue" evidence="1">
    <location>
        <position position="1"/>
    </location>
</feature>
<proteinExistence type="predicted"/>
<name>X1Q9D7_9ZZZZ</name>
<accession>X1Q9D7</accession>
<organism evidence="1">
    <name type="scientific">marine sediment metagenome</name>
    <dbReference type="NCBI Taxonomy" id="412755"/>
    <lineage>
        <taxon>unclassified sequences</taxon>
        <taxon>metagenomes</taxon>
        <taxon>ecological metagenomes</taxon>
    </lineage>
</organism>
<reference evidence="1" key="1">
    <citation type="journal article" date="2014" name="Front. Microbiol.">
        <title>High frequency of phylogenetically diverse reductive dehalogenase-homologous genes in deep subseafloor sedimentary metagenomes.</title>
        <authorList>
            <person name="Kawai M."/>
            <person name="Futagami T."/>
            <person name="Toyoda A."/>
            <person name="Takaki Y."/>
            <person name="Nishi S."/>
            <person name="Hori S."/>
            <person name="Arai W."/>
            <person name="Tsubouchi T."/>
            <person name="Morono Y."/>
            <person name="Uchiyama I."/>
            <person name="Ito T."/>
            <person name="Fujiyama A."/>
            <person name="Inagaki F."/>
            <person name="Takami H."/>
        </authorList>
    </citation>
    <scope>NUCLEOTIDE SEQUENCE</scope>
    <source>
        <strain evidence="1">Expedition CK06-06</strain>
    </source>
</reference>